<reference evidence="6" key="1">
    <citation type="submission" date="2021-06" db="EMBL/GenBank/DDBJ databases">
        <authorList>
            <person name="Kallberg Y."/>
            <person name="Tangrot J."/>
            <person name="Rosling A."/>
        </authorList>
    </citation>
    <scope>NUCLEOTIDE SEQUENCE</scope>
    <source>
        <strain evidence="6">BR232B</strain>
    </source>
</reference>
<sequence length="160" mass="18215">SPSVTAKTQRALSLMKEHNSKTCSICKIGKDENNNKSTTYARTNSYYSKGDEEEVSPDMALEKVIDNLKDELSHLHMVYNQLSYESDTIDPVNSRNKWHSIKEQVNEVLHSMDLKSDQIETLQSLLPSSAGKSRPSPSSEDKGFYPRRSLRGRLARRPRE</sequence>
<comment type="subcellular location">
    <subcellularLocation>
        <location evidence="1">Cytoplasm</location>
        <location evidence="1">Cytoskeleton</location>
        <location evidence="1">Microtubule organizing center</location>
    </subcellularLocation>
</comment>
<name>A0A9N9ECX2_9GLOM</name>
<gene>
    <name evidence="6" type="ORF">PBRASI_LOCUS11099</name>
</gene>
<evidence type="ECO:0000256" key="3">
    <source>
        <dbReference type="ARBA" id="ARBA00023212"/>
    </source>
</evidence>
<protein>
    <submittedName>
        <fullName evidence="6">6622_t:CDS:1</fullName>
    </submittedName>
</protein>
<dbReference type="Pfam" id="PF06657">
    <property type="entry name" value="Cep57_MT_bd"/>
    <property type="match status" value="1"/>
</dbReference>
<evidence type="ECO:0000259" key="5">
    <source>
        <dbReference type="Pfam" id="PF06657"/>
    </source>
</evidence>
<feature type="compositionally biased region" description="Low complexity" evidence="4">
    <location>
        <begin position="127"/>
        <end position="138"/>
    </location>
</feature>
<organism evidence="6 7">
    <name type="scientific">Paraglomus brasilianum</name>
    <dbReference type="NCBI Taxonomy" id="144538"/>
    <lineage>
        <taxon>Eukaryota</taxon>
        <taxon>Fungi</taxon>
        <taxon>Fungi incertae sedis</taxon>
        <taxon>Mucoromycota</taxon>
        <taxon>Glomeromycotina</taxon>
        <taxon>Glomeromycetes</taxon>
        <taxon>Paraglomerales</taxon>
        <taxon>Paraglomeraceae</taxon>
        <taxon>Paraglomus</taxon>
    </lineage>
</organism>
<feature type="region of interest" description="Disordered" evidence="4">
    <location>
        <begin position="125"/>
        <end position="160"/>
    </location>
</feature>
<feature type="non-terminal residue" evidence="6">
    <location>
        <position position="160"/>
    </location>
</feature>
<dbReference type="InterPro" id="IPR051756">
    <property type="entry name" value="Centrosomal_MT-associated"/>
</dbReference>
<dbReference type="OrthoDB" id="2375103at2759"/>
<evidence type="ECO:0000313" key="7">
    <source>
        <dbReference type="Proteomes" id="UP000789739"/>
    </source>
</evidence>
<evidence type="ECO:0000256" key="2">
    <source>
        <dbReference type="ARBA" id="ARBA00022490"/>
    </source>
</evidence>
<keyword evidence="2" id="KW-0963">Cytoplasm</keyword>
<evidence type="ECO:0000256" key="1">
    <source>
        <dbReference type="ARBA" id="ARBA00004267"/>
    </source>
</evidence>
<accession>A0A9N9ECX2</accession>
<dbReference type="InterPro" id="IPR024957">
    <property type="entry name" value="Cep57_MT-bd_dom"/>
</dbReference>
<keyword evidence="7" id="KW-1185">Reference proteome</keyword>
<evidence type="ECO:0000256" key="4">
    <source>
        <dbReference type="SAM" id="MobiDB-lite"/>
    </source>
</evidence>
<dbReference type="PANTHER" id="PTHR19336">
    <property type="entry name" value="UNCHARACTERIZED DUF1167"/>
    <property type="match status" value="1"/>
</dbReference>
<feature type="compositionally biased region" description="Basic residues" evidence="4">
    <location>
        <begin position="148"/>
        <end position="160"/>
    </location>
</feature>
<evidence type="ECO:0000313" key="6">
    <source>
        <dbReference type="EMBL" id="CAG8667004.1"/>
    </source>
</evidence>
<dbReference type="PANTHER" id="PTHR19336:SF9">
    <property type="entry name" value="SPINDLE POLE BODY PROTEIN PPC89"/>
    <property type="match status" value="1"/>
</dbReference>
<dbReference type="GO" id="GO:0005815">
    <property type="term" value="C:microtubule organizing center"/>
    <property type="evidence" value="ECO:0007669"/>
    <property type="project" value="UniProtKB-SubCell"/>
</dbReference>
<dbReference type="Proteomes" id="UP000789739">
    <property type="component" value="Unassembled WGS sequence"/>
</dbReference>
<dbReference type="AlphaFoldDB" id="A0A9N9ECX2"/>
<comment type="caution">
    <text evidence="6">The sequence shown here is derived from an EMBL/GenBank/DDBJ whole genome shotgun (WGS) entry which is preliminary data.</text>
</comment>
<dbReference type="GO" id="GO:0008017">
    <property type="term" value="F:microtubule binding"/>
    <property type="evidence" value="ECO:0007669"/>
    <property type="project" value="InterPro"/>
</dbReference>
<keyword evidence="3" id="KW-0206">Cytoskeleton</keyword>
<dbReference type="EMBL" id="CAJVPI010004363">
    <property type="protein sequence ID" value="CAG8667004.1"/>
    <property type="molecule type" value="Genomic_DNA"/>
</dbReference>
<feature type="domain" description="Cep57 centrosome microtubule-binding" evidence="5">
    <location>
        <begin position="53"/>
        <end position="123"/>
    </location>
</feature>
<proteinExistence type="predicted"/>